<dbReference type="RefSeq" id="WP_199383337.1">
    <property type="nucleotide sequence ID" value="NZ_JAEMHM010000005.1"/>
</dbReference>
<dbReference type="AlphaFoldDB" id="A0A8J7IPT8"/>
<keyword evidence="2 9" id="KW-0723">Serine/threonine-protein kinase</keyword>
<dbReference type="EMBL" id="JAEMHM010000005">
    <property type="protein sequence ID" value="MBJ6724489.1"/>
    <property type="molecule type" value="Genomic_DNA"/>
</dbReference>
<dbReference type="CDD" id="cd14014">
    <property type="entry name" value="STKc_PknB_like"/>
    <property type="match status" value="1"/>
</dbReference>
<accession>A0A8J7IPT8</accession>
<keyword evidence="4" id="KW-0547">Nucleotide-binding</keyword>
<comment type="caution">
    <text evidence="9">The sequence shown here is derived from an EMBL/GenBank/DDBJ whole genome shotgun (WGS) entry which is preliminary data.</text>
</comment>
<keyword evidence="7" id="KW-0812">Transmembrane</keyword>
<dbReference type="GO" id="GO:0005524">
    <property type="term" value="F:ATP binding"/>
    <property type="evidence" value="ECO:0007669"/>
    <property type="project" value="UniProtKB-KW"/>
</dbReference>
<dbReference type="PROSITE" id="PS00108">
    <property type="entry name" value="PROTEIN_KINASE_ST"/>
    <property type="match status" value="1"/>
</dbReference>
<sequence>MPEAQPRPTGYDLQPEQILDGRFLLIEIVSRSGMATIFKAIDQDNGQIVAIKVPYLHFESSPAFYSRFIREGEVGAKLDHPYLLKFIEVPNRSRPYLVMEFLEGETLAERLKRSGTLPEAEALSLASRICEALSYMHEHQVIHRDLKPQNVMLLTDGSIRVLDFGISKTIGRRFTFVGFTPALGTPEFMAPEQVLGKRGDERTDIYSLGTVLYRMLVGSNPFAGESDDVFVAMNARVTGDPEAPRRLNPQISEQAEEIILHAMERDPAKRYPSAAAFKTELDAPLKVALTGRCRRLQRPSRWRRHWKNVVLIGGVLIAIACGFIKLIYMIVHHGP</sequence>
<keyword evidence="5 9" id="KW-0418">Kinase</keyword>
<evidence type="ECO:0000256" key="3">
    <source>
        <dbReference type="ARBA" id="ARBA00022679"/>
    </source>
</evidence>
<dbReference type="EC" id="2.7.11.1" evidence="1"/>
<feature type="transmembrane region" description="Helical" evidence="7">
    <location>
        <begin position="308"/>
        <end position="331"/>
    </location>
</feature>
<dbReference type="PANTHER" id="PTHR43289">
    <property type="entry name" value="MITOGEN-ACTIVATED PROTEIN KINASE KINASE KINASE 20-RELATED"/>
    <property type="match status" value="1"/>
</dbReference>
<evidence type="ECO:0000256" key="5">
    <source>
        <dbReference type="ARBA" id="ARBA00022777"/>
    </source>
</evidence>
<dbReference type="PANTHER" id="PTHR43289:SF6">
    <property type="entry name" value="SERINE_THREONINE-PROTEIN KINASE NEKL-3"/>
    <property type="match status" value="1"/>
</dbReference>
<dbReference type="SMART" id="SM00220">
    <property type="entry name" value="S_TKc"/>
    <property type="match status" value="1"/>
</dbReference>
<evidence type="ECO:0000313" key="9">
    <source>
        <dbReference type="EMBL" id="MBJ6724489.1"/>
    </source>
</evidence>
<keyword evidence="7" id="KW-0472">Membrane</keyword>
<dbReference type="InterPro" id="IPR011009">
    <property type="entry name" value="Kinase-like_dom_sf"/>
</dbReference>
<dbReference type="Pfam" id="PF00069">
    <property type="entry name" value="Pkinase"/>
    <property type="match status" value="1"/>
</dbReference>
<feature type="domain" description="Protein kinase" evidence="8">
    <location>
        <begin position="23"/>
        <end position="285"/>
    </location>
</feature>
<keyword evidence="3" id="KW-0808">Transferase</keyword>
<dbReference type="Gene3D" id="1.10.510.10">
    <property type="entry name" value="Transferase(Phosphotransferase) domain 1"/>
    <property type="match status" value="1"/>
</dbReference>
<dbReference type="InterPro" id="IPR000719">
    <property type="entry name" value="Prot_kinase_dom"/>
</dbReference>
<name>A0A8J7IPT8_9BACT</name>
<proteinExistence type="predicted"/>
<evidence type="ECO:0000256" key="7">
    <source>
        <dbReference type="SAM" id="Phobius"/>
    </source>
</evidence>
<keyword evidence="6" id="KW-0067">ATP-binding</keyword>
<organism evidence="9 10">
    <name type="scientific">Geomesophilobacter sediminis</name>
    <dbReference type="NCBI Taxonomy" id="2798584"/>
    <lineage>
        <taxon>Bacteria</taxon>
        <taxon>Pseudomonadati</taxon>
        <taxon>Thermodesulfobacteriota</taxon>
        <taxon>Desulfuromonadia</taxon>
        <taxon>Geobacterales</taxon>
        <taxon>Geobacteraceae</taxon>
        <taxon>Geomesophilobacter</taxon>
    </lineage>
</organism>
<protein>
    <recommendedName>
        <fullName evidence="1">non-specific serine/threonine protein kinase</fullName>
        <ecNumber evidence="1">2.7.11.1</ecNumber>
    </recommendedName>
</protein>
<gene>
    <name evidence="9" type="ORF">JFN93_07210</name>
</gene>
<evidence type="ECO:0000256" key="2">
    <source>
        <dbReference type="ARBA" id="ARBA00022527"/>
    </source>
</evidence>
<dbReference type="PROSITE" id="PS50011">
    <property type="entry name" value="PROTEIN_KINASE_DOM"/>
    <property type="match status" value="1"/>
</dbReference>
<evidence type="ECO:0000256" key="6">
    <source>
        <dbReference type="ARBA" id="ARBA00022840"/>
    </source>
</evidence>
<keyword evidence="10" id="KW-1185">Reference proteome</keyword>
<dbReference type="SUPFAM" id="SSF56112">
    <property type="entry name" value="Protein kinase-like (PK-like)"/>
    <property type="match status" value="1"/>
</dbReference>
<dbReference type="GO" id="GO:0004674">
    <property type="term" value="F:protein serine/threonine kinase activity"/>
    <property type="evidence" value="ECO:0007669"/>
    <property type="project" value="UniProtKB-KW"/>
</dbReference>
<evidence type="ECO:0000259" key="8">
    <source>
        <dbReference type="PROSITE" id="PS50011"/>
    </source>
</evidence>
<evidence type="ECO:0000256" key="4">
    <source>
        <dbReference type="ARBA" id="ARBA00022741"/>
    </source>
</evidence>
<reference evidence="9" key="1">
    <citation type="submission" date="2020-12" db="EMBL/GenBank/DDBJ databases">
        <title>Geomonas sp. Red875, isolated from river sediment.</title>
        <authorList>
            <person name="Xu Z."/>
            <person name="Zhang Z."/>
            <person name="Masuda Y."/>
            <person name="Itoh H."/>
            <person name="Senoo K."/>
        </authorList>
    </citation>
    <scope>NUCLEOTIDE SEQUENCE</scope>
    <source>
        <strain evidence="9">Red875</strain>
    </source>
</reference>
<evidence type="ECO:0000256" key="1">
    <source>
        <dbReference type="ARBA" id="ARBA00012513"/>
    </source>
</evidence>
<dbReference type="InterPro" id="IPR008271">
    <property type="entry name" value="Ser/Thr_kinase_AS"/>
</dbReference>
<evidence type="ECO:0000313" key="10">
    <source>
        <dbReference type="Proteomes" id="UP000636888"/>
    </source>
</evidence>
<dbReference type="Gene3D" id="3.30.200.20">
    <property type="entry name" value="Phosphorylase Kinase, domain 1"/>
    <property type="match status" value="1"/>
</dbReference>
<dbReference type="Proteomes" id="UP000636888">
    <property type="component" value="Unassembled WGS sequence"/>
</dbReference>
<keyword evidence="7" id="KW-1133">Transmembrane helix</keyword>
<dbReference type="FunFam" id="1.10.510.10:FF:000021">
    <property type="entry name" value="Serine/threonine protein kinase"/>
    <property type="match status" value="1"/>
</dbReference>